<feature type="region of interest" description="Disordered" evidence="1">
    <location>
        <begin position="34"/>
        <end position="61"/>
    </location>
</feature>
<evidence type="ECO:0000256" key="1">
    <source>
        <dbReference type="SAM" id="MobiDB-lite"/>
    </source>
</evidence>
<evidence type="ECO:0000313" key="3">
    <source>
        <dbReference type="Proteomes" id="UP000646833"/>
    </source>
</evidence>
<organism evidence="2 3">
    <name type="scientific">Haloferax sulfurifontis</name>
    <dbReference type="NCBI Taxonomy" id="255616"/>
    <lineage>
        <taxon>Archaea</taxon>
        <taxon>Methanobacteriati</taxon>
        <taxon>Methanobacteriota</taxon>
        <taxon>Stenosarchaea group</taxon>
        <taxon>Halobacteria</taxon>
        <taxon>Halobacteriales</taxon>
        <taxon>Haloferacaceae</taxon>
        <taxon>Haloferax</taxon>
    </lineage>
</organism>
<reference evidence="2" key="1">
    <citation type="journal article" date="2014" name="Int. J. Syst. Evol. Microbiol.">
        <title>Complete genome sequence of Corynebacterium casei LMG S-19264T (=DSM 44701T), isolated from a smear-ripened cheese.</title>
        <authorList>
            <consortium name="US DOE Joint Genome Institute (JGI-PGF)"/>
            <person name="Walter F."/>
            <person name="Albersmeier A."/>
            <person name="Kalinowski J."/>
            <person name="Ruckert C."/>
        </authorList>
    </citation>
    <scope>NUCLEOTIDE SEQUENCE</scope>
    <source>
        <strain evidence="2">CCM 7217</strain>
    </source>
</reference>
<dbReference type="Proteomes" id="UP000646833">
    <property type="component" value="Unassembled WGS sequence"/>
</dbReference>
<dbReference type="EMBL" id="BMCI01000001">
    <property type="protein sequence ID" value="GGC45179.1"/>
    <property type="molecule type" value="Genomic_DNA"/>
</dbReference>
<accession>A0A830DLT8</accession>
<proteinExistence type="predicted"/>
<evidence type="ECO:0000313" key="2">
    <source>
        <dbReference type="EMBL" id="GGC45179.1"/>
    </source>
</evidence>
<sequence length="244" mass="25765">MFCMQPNAVRVLLAAVMVLLAGCGGGVGGDATTATEPATDATDVTTAAGGDSADQNGDAAAERTTVTFNGTWDQRYRTGQYYRYDIESPSIDGTATYEWEVVSATDDEVTVRTKLVTPNATSEQTVTAPPDEVYGELAGSPSGSVATLGFDSPYYSGVEGETLSVGDSWESSGPNGTVSFEVEALSTYAGLECAEFVVRTNGSVFWESCVTPESPLPGYVAFYEEEGDETPAFEMELVEYRSGN</sequence>
<dbReference type="AlphaFoldDB" id="A0A830DLT8"/>
<feature type="compositionally biased region" description="Low complexity" evidence="1">
    <location>
        <begin position="34"/>
        <end position="54"/>
    </location>
</feature>
<comment type="caution">
    <text evidence="2">The sequence shown here is derived from an EMBL/GenBank/DDBJ whole genome shotgun (WGS) entry which is preliminary data.</text>
</comment>
<protein>
    <submittedName>
        <fullName evidence="2">Uncharacterized protein</fullName>
    </submittedName>
</protein>
<gene>
    <name evidence="2" type="ORF">GCM10007209_03580</name>
</gene>
<reference evidence="2" key="2">
    <citation type="submission" date="2020-09" db="EMBL/GenBank/DDBJ databases">
        <authorList>
            <person name="Sun Q."/>
            <person name="Sedlacek I."/>
        </authorList>
    </citation>
    <scope>NUCLEOTIDE SEQUENCE</scope>
    <source>
        <strain evidence="2">CCM 7217</strain>
    </source>
</reference>
<name>A0A830DLT8_9EURY</name>